<reference evidence="2 3" key="1">
    <citation type="journal article" date="2014" name="Proc. Natl. Acad. Sci. U.S.A.">
        <title>Trajectory and genomic determinants of fungal-pathogen speciation and host adaptation.</title>
        <authorList>
            <person name="Hu X."/>
            <person name="Xiao G."/>
            <person name="Zheng P."/>
            <person name="Shang Y."/>
            <person name="Su Y."/>
            <person name="Zhang X."/>
            <person name="Liu X."/>
            <person name="Zhan S."/>
            <person name="St Leger R.J."/>
            <person name="Wang C."/>
        </authorList>
    </citation>
    <scope>NUCLEOTIDE SEQUENCE [LARGE SCALE GENOMIC DNA]</scope>
    <source>
        <strain evidence="2 3">ARSEF 977</strain>
    </source>
</reference>
<dbReference type="AlphaFoldDB" id="A0A0B4I6A5"/>
<evidence type="ECO:0000313" key="2">
    <source>
        <dbReference type="EMBL" id="KID88479.1"/>
    </source>
</evidence>
<dbReference type="HOGENOM" id="CLU_1294672_0_0_1"/>
<accession>A0A0B4I6A5</accession>
<proteinExistence type="predicted"/>
<keyword evidence="3" id="KW-1185">Reference proteome</keyword>
<feature type="region of interest" description="Disordered" evidence="1">
    <location>
        <begin position="1"/>
        <end position="29"/>
    </location>
</feature>
<dbReference type="EMBL" id="AZNH01000011">
    <property type="protein sequence ID" value="KID88479.1"/>
    <property type="molecule type" value="Genomic_DNA"/>
</dbReference>
<evidence type="ECO:0000313" key="3">
    <source>
        <dbReference type="Proteomes" id="UP000031192"/>
    </source>
</evidence>
<name>A0A0B4I6A5_METGA</name>
<feature type="compositionally biased region" description="Basic residues" evidence="1">
    <location>
        <begin position="1"/>
        <end position="25"/>
    </location>
</feature>
<organism evidence="2 3">
    <name type="scientific">Metarhizium guizhouense (strain ARSEF 977)</name>
    <dbReference type="NCBI Taxonomy" id="1276136"/>
    <lineage>
        <taxon>Eukaryota</taxon>
        <taxon>Fungi</taxon>
        <taxon>Dikarya</taxon>
        <taxon>Ascomycota</taxon>
        <taxon>Pezizomycotina</taxon>
        <taxon>Sordariomycetes</taxon>
        <taxon>Hypocreomycetidae</taxon>
        <taxon>Hypocreales</taxon>
        <taxon>Clavicipitaceae</taxon>
        <taxon>Metarhizium</taxon>
    </lineage>
</organism>
<protein>
    <submittedName>
        <fullName evidence="2">RasGEF protein</fullName>
    </submittedName>
</protein>
<sequence length="213" mass="24010">MGKGKPAKGKTKVTKTTRGAARRGSKTADGLRMSGDVEFDCLALDDQRAVDDFIKRMNLDIAESETSRRLKRRRSRHKIASEMIYSTYTKDMLETCLANIMVGIKRCPKSMKFINTGPGKPLSQLAPAVFNIPYLQDISARKDFLFTIATSLERMKGAESPSLRRKVEGLKLDSYNQSEENSSEDTYQKDLVRNGIECSLWNLMTSNIPTSRR</sequence>
<dbReference type="Proteomes" id="UP000031192">
    <property type="component" value="Unassembled WGS sequence"/>
</dbReference>
<comment type="caution">
    <text evidence="2">The sequence shown here is derived from an EMBL/GenBank/DDBJ whole genome shotgun (WGS) entry which is preliminary data.</text>
</comment>
<evidence type="ECO:0000256" key="1">
    <source>
        <dbReference type="SAM" id="MobiDB-lite"/>
    </source>
</evidence>
<gene>
    <name evidence="2" type="ORF">MGU_04414</name>
</gene>